<proteinExistence type="predicted"/>
<dbReference type="EMBL" id="BLAE01000003">
    <property type="protein sequence ID" value="GES06600.1"/>
    <property type="molecule type" value="Genomic_DNA"/>
</dbReference>
<dbReference type="AlphaFoldDB" id="A0A5M3WED0"/>
<name>A0A5M3WED0_9ACTN</name>
<accession>A0A5M3WED0</accession>
<dbReference type="RefSeq" id="WP_218040808.1">
    <property type="nucleotide sequence ID" value="NZ_BAAAHL010000022.1"/>
</dbReference>
<dbReference type="Proteomes" id="UP000331127">
    <property type="component" value="Unassembled WGS sequence"/>
</dbReference>
<keyword evidence="2" id="KW-1185">Reference proteome</keyword>
<comment type="caution">
    <text evidence="1">The sequence shown here is derived from an EMBL/GenBank/DDBJ whole genome shotgun (WGS) entry which is preliminary data.</text>
</comment>
<protein>
    <submittedName>
        <fullName evidence="1">Uncharacterized protein</fullName>
    </submittedName>
</protein>
<gene>
    <name evidence="1" type="ORF">Amac_001950</name>
</gene>
<evidence type="ECO:0000313" key="1">
    <source>
        <dbReference type="EMBL" id="GES06600.1"/>
    </source>
</evidence>
<sequence length="90" mass="10121">MSATYGMSPPVRSDDAHPLRTIREIRASLPGDQLVHFDAELAETDISELESMLTRWATLANDGFEEFLLSAPFEDLDFGGRSYDERPESE</sequence>
<reference evidence="1 2" key="1">
    <citation type="submission" date="2019-10" db="EMBL/GenBank/DDBJ databases">
        <title>Whole genome shotgun sequence of Acrocarpospora macrocephala NBRC 16266.</title>
        <authorList>
            <person name="Ichikawa N."/>
            <person name="Kimura A."/>
            <person name="Kitahashi Y."/>
            <person name="Komaki H."/>
            <person name="Oguchi A."/>
        </authorList>
    </citation>
    <scope>NUCLEOTIDE SEQUENCE [LARGE SCALE GENOMIC DNA]</scope>
    <source>
        <strain evidence="1 2">NBRC 16266</strain>
    </source>
</reference>
<evidence type="ECO:0000313" key="2">
    <source>
        <dbReference type="Proteomes" id="UP000331127"/>
    </source>
</evidence>
<organism evidence="1 2">
    <name type="scientific">Acrocarpospora macrocephala</name>
    <dbReference type="NCBI Taxonomy" id="150177"/>
    <lineage>
        <taxon>Bacteria</taxon>
        <taxon>Bacillati</taxon>
        <taxon>Actinomycetota</taxon>
        <taxon>Actinomycetes</taxon>
        <taxon>Streptosporangiales</taxon>
        <taxon>Streptosporangiaceae</taxon>
        <taxon>Acrocarpospora</taxon>
    </lineage>
</organism>